<sequence>MDFFNKIIDDFQSVEWGFPDINIPIFERFHPFSNEQDFIVMVVFIILLLLLILSQQK</sequence>
<dbReference type="EMBL" id="WUUL01000011">
    <property type="protein sequence ID" value="MXQ55077.1"/>
    <property type="molecule type" value="Genomic_DNA"/>
</dbReference>
<proteinExistence type="predicted"/>
<evidence type="ECO:0000313" key="3">
    <source>
        <dbReference type="Proteomes" id="UP000430692"/>
    </source>
</evidence>
<reference evidence="2 3" key="1">
    <citation type="submission" date="2019-12" db="EMBL/GenBank/DDBJ databases">
        <title>Whole-genome analyses of novel actinobacteria.</title>
        <authorList>
            <person name="Sahin N."/>
            <person name="Saygin H."/>
        </authorList>
    </citation>
    <scope>NUCLEOTIDE SEQUENCE [LARGE SCALE GENOMIC DNA]</scope>
    <source>
        <strain evidence="2 3">KC615</strain>
    </source>
</reference>
<name>A0A6I4VU28_9BACL</name>
<dbReference type="Proteomes" id="UP000430692">
    <property type="component" value="Unassembled WGS sequence"/>
</dbReference>
<organism evidence="2 3">
    <name type="scientific">Shimazuella alba</name>
    <dbReference type="NCBI Taxonomy" id="2690964"/>
    <lineage>
        <taxon>Bacteria</taxon>
        <taxon>Bacillati</taxon>
        <taxon>Bacillota</taxon>
        <taxon>Bacilli</taxon>
        <taxon>Bacillales</taxon>
        <taxon>Thermoactinomycetaceae</taxon>
        <taxon>Shimazuella</taxon>
    </lineage>
</organism>
<keyword evidence="1" id="KW-0472">Membrane</keyword>
<accession>A0A6I4VU28</accession>
<protein>
    <submittedName>
        <fullName evidence="2">Uncharacterized protein</fullName>
    </submittedName>
</protein>
<keyword evidence="1" id="KW-0812">Transmembrane</keyword>
<gene>
    <name evidence="2" type="ORF">GSM42_15400</name>
</gene>
<keyword evidence="3" id="KW-1185">Reference proteome</keyword>
<keyword evidence="1" id="KW-1133">Transmembrane helix</keyword>
<dbReference type="AlphaFoldDB" id="A0A6I4VU28"/>
<comment type="caution">
    <text evidence="2">The sequence shown here is derived from an EMBL/GenBank/DDBJ whole genome shotgun (WGS) entry which is preliminary data.</text>
</comment>
<evidence type="ECO:0000256" key="1">
    <source>
        <dbReference type="SAM" id="Phobius"/>
    </source>
</evidence>
<evidence type="ECO:0000313" key="2">
    <source>
        <dbReference type="EMBL" id="MXQ55077.1"/>
    </source>
</evidence>
<feature type="transmembrane region" description="Helical" evidence="1">
    <location>
        <begin position="38"/>
        <end position="54"/>
    </location>
</feature>
<dbReference type="RefSeq" id="WP_160802424.1">
    <property type="nucleotide sequence ID" value="NZ_WUUL01000011.1"/>
</dbReference>